<name>A0AAT9FL19_9BACT</name>
<keyword evidence="1" id="KW-0472">Membrane</keyword>
<keyword evidence="1" id="KW-0812">Transmembrane</keyword>
<proteinExistence type="predicted"/>
<protein>
    <submittedName>
        <fullName evidence="2">Uncharacterized protein</fullName>
    </submittedName>
</protein>
<sequence>METRKKHMMIGFALILFFFIALGGIAAAAYLPGFSGEVGRMCLALITSPFLMETSIFFLALTLLFAINGWRRNREGDDWVTLDENGVPVRDK</sequence>
<accession>A0AAT9FL19</accession>
<dbReference type="KEGG" id="osu:NT6N_17540"/>
<keyword evidence="1" id="KW-1133">Transmembrane helix</keyword>
<organism evidence="2">
    <name type="scientific">Oceaniferula spumae</name>
    <dbReference type="NCBI Taxonomy" id="2979115"/>
    <lineage>
        <taxon>Bacteria</taxon>
        <taxon>Pseudomonadati</taxon>
        <taxon>Verrucomicrobiota</taxon>
        <taxon>Verrucomicrobiia</taxon>
        <taxon>Verrucomicrobiales</taxon>
        <taxon>Verrucomicrobiaceae</taxon>
        <taxon>Oceaniferula</taxon>
    </lineage>
</organism>
<evidence type="ECO:0000313" key="2">
    <source>
        <dbReference type="EMBL" id="BDS06714.1"/>
    </source>
</evidence>
<gene>
    <name evidence="2" type="ORF">NT6N_17540</name>
</gene>
<dbReference type="EMBL" id="AP026866">
    <property type="protein sequence ID" value="BDS06714.1"/>
    <property type="molecule type" value="Genomic_DNA"/>
</dbReference>
<dbReference type="AlphaFoldDB" id="A0AAT9FL19"/>
<reference evidence="2" key="1">
    <citation type="submission" date="2024-07" db="EMBL/GenBank/DDBJ databases">
        <title>Complete genome sequence of Verrucomicrobiaceae bacterium NT6N.</title>
        <authorList>
            <person name="Huang C."/>
            <person name="Takami H."/>
            <person name="Hamasaki K."/>
        </authorList>
    </citation>
    <scope>NUCLEOTIDE SEQUENCE</scope>
    <source>
        <strain evidence="2">NT6N</strain>
    </source>
</reference>
<evidence type="ECO:0000256" key="1">
    <source>
        <dbReference type="SAM" id="Phobius"/>
    </source>
</evidence>
<feature type="transmembrane region" description="Helical" evidence="1">
    <location>
        <begin position="43"/>
        <end position="67"/>
    </location>
</feature>